<proteinExistence type="predicted"/>
<comment type="subcellular location">
    <subcellularLocation>
        <location evidence="1">Secreted</location>
        <location evidence="1">Cell wall</location>
    </subcellularLocation>
</comment>
<dbReference type="EMBL" id="JBDFQZ010000011">
    <property type="protein sequence ID" value="KAK9677183.1"/>
    <property type="molecule type" value="Genomic_DNA"/>
</dbReference>
<dbReference type="Proteomes" id="UP001443914">
    <property type="component" value="Unassembled WGS sequence"/>
</dbReference>
<dbReference type="Gene3D" id="2.60.120.260">
    <property type="entry name" value="Galactose-binding domain-like"/>
    <property type="match status" value="2"/>
</dbReference>
<evidence type="ECO:0000256" key="6">
    <source>
        <dbReference type="SAM" id="SignalP"/>
    </source>
</evidence>
<feature type="domain" description="DUF642" evidence="7">
    <location>
        <begin position="21"/>
        <end position="182"/>
    </location>
</feature>
<gene>
    <name evidence="8" type="ORF">RND81_11G126100</name>
</gene>
<dbReference type="AlphaFoldDB" id="A0AAW1HLC9"/>
<comment type="caution">
    <text evidence="8">The sequence shown here is derived from an EMBL/GenBank/DDBJ whole genome shotgun (WGS) entry which is preliminary data.</text>
</comment>
<dbReference type="Pfam" id="PF04862">
    <property type="entry name" value="DUF642"/>
    <property type="match status" value="2"/>
</dbReference>
<evidence type="ECO:0000256" key="2">
    <source>
        <dbReference type="ARBA" id="ARBA00022512"/>
    </source>
</evidence>
<evidence type="ECO:0000313" key="9">
    <source>
        <dbReference type="Proteomes" id="UP001443914"/>
    </source>
</evidence>
<dbReference type="SUPFAM" id="SSF49785">
    <property type="entry name" value="Galactose-binding domain-like"/>
    <property type="match status" value="1"/>
</dbReference>
<reference evidence="8" key="1">
    <citation type="submission" date="2024-03" db="EMBL/GenBank/DDBJ databases">
        <title>WGS assembly of Saponaria officinalis var. Norfolk2.</title>
        <authorList>
            <person name="Jenkins J."/>
            <person name="Shu S."/>
            <person name="Grimwood J."/>
            <person name="Barry K."/>
            <person name="Goodstein D."/>
            <person name="Schmutz J."/>
            <person name="Leebens-Mack J."/>
            <person name="Osbourn A."/>
        </authorList>
    </citation>
    <scope>NUCLEOTIDE SEQUENCE [LARGE SCALE GENOMIC DNA]</scope>
    <source>
        <strain evidence="8">JIC</strain>
    </source>
</reference>
<dbReference type="PANTHER" id="PTHR31265:SF3">
    <property type="entry name" value="OS02G0205200 PROTEIN"/>
    <property type="match status" value="1"/>
</dbReference>
<dbReference type="InterPro" id="IPR052437">
    <property type="entry name" value="Pectin_Meth_Modulator"/>
</dbReference>
<keyword evidence="3" id="KW-0964">Secreted</keyword>
<evidence type="ECO:0000259" key="7">
    <source>
        <dbReference type="Pfam" id="PF04862"/>
    </source>
</evidence>
<feature type="signal peptide" evidence="6">
    <location>
        <begin position="1"/>
        <end position="20"/>
    </location>
</feature>
<organism evidence="8 9">
    <name type="scientific">Saponaria officinalis</name>
    <name type="common">Common soapwort</name>
    <name type="synonym">Lychnis saponaria</name>
    <dbReference type="NCBI Taxonomy" id="3572"/>
    <lineage>
        <taxon>Eukaryota</taxon>
        <taxon>Viridiplantae</taxon>
        <taxon>Streptophyta</taxon>
        <taxon>Embryophyta</taxon>
        <taxon>Tracheophyta</taxon>
        <taxon>Spermatophyta</taxon>
        <taxon>Magnoliopsida</taxon>
        <taxon>eudicotyledons</taxon>
        <taxon>Gunneridae</taxon>
        <taxon>Pentapetalae</taxon>
        <taxon>Caryophyllales</taxon>
        <taxon>Caryophyllaceae</taxon>
        <taxon>Caryophylleae</taxon>
        <taxon>Saponaria</taxon>
    </lineage>
</organism>
<evidence type="ECO:0000256" key="4">
    <source>
        <dbReference type="ARBA" id="ARBA00022729"/>
    </source>
</evidence>
<keyword evidence="5" id="KW-0325">Glycoprotein</keyword>
<dbReference type="InterPro" id="IPR008979">
    <property type="entry name" value="Galactose-bd-like_sf"/>
</dbReference>
<evidence type="ECO:0000313" key="8">
    <source>
        <dbReference type="EMBL" id="KAK9677183.1"/>
    </source>
</evidence>
<keyword evidence="4 6" id="KW-0732">Signal</keyword>
<dbReference type="PANTHER" id="PTHR31265">
    <property type="entry name" value="OS02G0527500 PROTEIN-RELATED"/>
    <property type="match status" value="1"/>
</dbReference>
<keyword evidence="2" id="KW-0134">Cell wall</keyword>
<protein>
    <recommendedName>
        <fullName evidence="7">DUF642 domain-containing protein</fullName>
    </recommendedName>
</protein>
<feature type="domain" description="DUF642" evidence="7">
    <location>
        <begin position="195"/>
        <end position="359"/>
    </location>
</feature>
<name>A0AAW1HLC9_SAPOF</name>
<sequence>MKVIGFMVLVLTSTFYISFGGLLPNGDFEEGPSLKKLSGTKVEGPNAIPKWVTNGFVEYITSDSQQGDMVLVVPEGKHAVRLGNDASIRQKVEAAKGKFYALTFIVARTCSQDETLKVTVTSVQGKGHTGILPVQTIYNHLGYDTYSWGFRAEDDVIEIMLYNIGHPSEDPTCGPIIDVVTLTILDPVKPTGGNLVKNGDFGQGPYVYHSSAAGVLIPPNIKDDHSPLLAWMIESSKAVKYIDAQHFSVTQGQRAIELLGGQESSIAQTIRTTPRESYILTFLIGDANNGCTGTLGIEAFAAKAETKVTYDSKGKGGLTNGRLYFTAESDRTRIWFRSLFYTTTTQGSLCGPVLDDVKVLIARNRKRIHA</sequence>
<accession>A0AAW1HLC9</accession>
<dbReference type="InterPro" id="IPR006946">
    <property type="entry name" value="DGR2-like_dom"/>
</dbReference>
<keyword evidence="9" id="KW-1185">Reference proteome</keyword>
<evidence type="ECO:0000256" key="1">
    <source>
        <dbReference type="ARBA" id="ARBA00004191"/>
    </source>
</evidence>
<evidence type="ECO:0000256" key="3">
    <source>
        <dbReference type="ARBA" id="ARBA00022525"/>
    </source>
</evidence>
<feature type="chain" id="PRO_5043732634" description="DUF642 domain-containing protein" evidence="6">
    <location>
        <begin position="21"/>
        <end position="370"/>
    </location>
</feature>
<evidence type="ECO:0000256" key="5">
    <source>
        <dbReference type="ARBA" id="ARBA00023180"/>
    </source>
</evidence>